<gene>
    <name evidence="1" type="ORF">HX845_12650</name>
</gene>
<evidence type="ECO:0000313" key="1">
    <source>
        <dbReference type="EMBL" id="NWC14503.1"/>
    </source>
</evidence>
<comment type="caution">
    <text evidence="1">The sequence shown here is derived from an EMBL/GenBank/DDBJ whole genome shotgun (WGS) entry which is preliminary data.</text>
</comment>
<proteinExistence type="predicted"/>
<protein>
    <submittedName>
        <fullName evidence="1">Uncharacterized protein</fullName>
    </submittedName>
</protein>
<organism evidence="1 2">
    <name type="scientific">Pseudomonas gingeri</name>
    <dbReference type="NCBI Taxonomy" id="117681"/>
    <lineage>
        <taxon>Bacteria</taxon>
        <taxon>Pseudomonadati</taxon>
        <taxon>Pseudomonadota</taxon>
        <taxon>Gammaproteobacteria</taxon>
        <taxon>Pseudomonadales</taxon>
        <taxon>Pseudomonadaceae</taxon>
        <taxon>Pseudomonas</taxon>
    </lineage>
</organism>
<dbReference type="RefSeq" id="WP_017124904.1">
    <property type="nucleotide sequence ID" value="NZ_JACAOK010000055.1"/>
</dbReference>
<dbReference type="Proteomes" id="UP000517547">
    <property type="component" value="Unassembled WGS sequence"/>
</dbReference>
<dbReference type="AlphaFoldDB" id="A0A7Y8CDA0"/>
<dbReference type="EMBL" id="JACAQE010000003">
    <property type="protein sequence ID" value="NWC14503.1"/>
    <property type="molecule type" value="Genomic_DNA"/>
</dbReference>
<reference evidence="1 2" key="1">
    <citation type="submission" date="2020-04" db="EMBL/GenBank/DDBJ databases">
        <title>Molecular characterization of pseudomonads from Agaricus bisporus reveal novel blotch 2 pathogens in Western Europe.</title>
        <authorList>
            <person name="Taparia T."/>
            <person name="Krijger M."/>
            <person name="Haynes E."/>
            <person name="Elpinstone J.G."/>
            <person name="Noble R."/>
            <person name="Van Der Wolf J."/>
        </authorList>
    </citation>
    <scope>NUCLEOTIDE SEQUENCE [LARGE SCALE GENOMIC DNA]</scope>
    <source>
        <strain evidence="1 2">IPO3738</strain>
    </source>
</reference>
<sequence>MEDVKQQDNAPQEMTLDETMDIRGAGWGADAGAVFADFFNNLGDFFSTPLKPWS</sequence>
<accession>A0A7Y8CDA0</accession>
<evidence type="ECO:0000313" key="2">
    <source>
        <dbReference type="Proteomes" id="UP000517547"/>
    </source>
</evidence>
<name>A0A7Y8CDA0_9PSED</name>